<feature type="transmembrane region" description="Helical" evidence="6">
    <location>
        <begin position="338"/>
        <end position="356"/>
    </location>
</feature>
<comment type="caution">
    <text evidence="8">The sequence shown here is derived from an EMBL/GenBank/DDBJ whole genome shotgun (WGS) entry which is preliminary data.</text>
</comment>
<feature type="transmembrane region" description="Helical" evidence="6">
    <location>
        <begin position="411"/>
        <end position="431"/>
    </location>
</feature>
<comment type="subcellular location">
    <subcellularLocation>
        <location evidence="1">Membrane</location>
        <topology evidence="1">Multi-pass membrane protein</topology>
    </subcellularLocation>
</comment>
<evidence type="ECO:0000256" key="1">
    <source>
        <dbReference type="ARBA" id="ARBA00004141"/>
    </source>
</evidence>
<organism evidence="8 9">
    <name type="scientific">Eucalyptus globulus</name>
    <name type="common">Tasmanian blue gum</name>
    <dbReference type="NCBI Taxonomy" id="34317"/>
    <lineage>
        <taxon>Eukaryota</taxon>
        <taxon>Viridiplantae</taxon>
        <taxon>Streptophyta</taxon>
        <taxon>Embryophyta</taxon>
        <taxon>Tracheophyta</taxon>
        <taxon>Spermatophyta</taxon>
        <taxon>Magnoliopsida</taxon>
        <taxon>eudicotyledons</taxon>
        <taxon>Gunneridae</taxon>
        <taxon>Pentapetalae</taxon>
        <taxon>rosids</taxon>
        <taxon>malvids</taxon>
        <taxon>Myrtales</taxon>
        <taxon>Myrtaceae</taxon>
        <taxon>Myrtoideae</taxon>
        <taxon>Eucalypteae</taxon>
        <taxon>Eucalyptus</taxon>
    </lineage>
</organism>
<dbReference type="EMBL" id="JBJKBG010000004">
    <property type="protein sequence ID" value="KAL3743907.1"/>
    <property type="molecule type" value="Genomic_DNA"/>
</dbReference>
<keyword evidence="4 6" id="KW-1133">Transmembrane helix</keyword>
<dbReference type="Pfam" id="PF03105">
    <property type="entry name" value="SPX"/>
    <property type="match status" value="1"/>
</dbReference>
<feature type="transmembrane region" description="Helical" evidence="6">
    <location>
        <begin position="250"/>
        <end position="268"/>
    </location>
</feature>
<keyword evidence="3 6" id="KW-0812">Transmembrane</keyword>
<dbReference type="PANTHER" id="PTHR23510">
    <property type="entry name" value="INNER MEMBRANE TRANSPORT PROTEIN YAJR"/>
    <property type="match status" value="1"/>
</dbReference>
<name>A0ABD3KWX4_EUCGL</name>
<dbReference type="AlphaFoldDB" id="A0ABD3KWX4"/>
<evidence type="ECO:0000256" key="3">
    <source>
        <dbReference type="ARBA" id="ARBA00022692"/>
    </source>
</evidence>
<evidence type="ECO:0000256" key="5">
    <source>
        <dbReference type="ARBA" id="ARBA00023136"/>
    </source>
</evidence>
<dbReference type="Pfam" id="PF07690">
    <property type="entry name" value="MFS_1"/>
    <property type="match status" value="1"/>
</dbReference>
<sequence length="700" mass="78932">MVAFGKKLRENQIQEWQGYYINYKLLKKMVKIHARQIEVERQDHHHILKDFSRLLDKQIEKIVLFLLEQQGLLARRLFTLGEWHDVLLQQTEGLSISELQEAYREVGRDLLRLLYFVEMNAVGLRKILKKIDKRFGYKFTDYYVKTRANHPYSELRQVFKHVGIGAVVGAVSRNLADLKEHHGDFVSIYDQPAFSDQDPVIDSIKAAVNRLSNSTDFLHYLSKHALIMREELPDPSEDDDVEQRYHSMSLLLNLANTSLYMVNTYIVVPTADDYSLSLGAAATVCGVVIGSMAVAQMFSSVYFSAWSNRSYLRPLLFSSFVLLVGNILYALAYDLNSLSVLLIGRLFCGLGSARAVNRRYISDCVPLKLRMQASAGFVTASALGMACGPALACLFQTHFKVYMITFNEETLPGWVMALAWLIYLLWLWLSFREPPHEPKNKTVFHEPNAAVLVNDAVEYGSTQQLLLNSRVNSQEGCEDEVQECDDDEEHSHEKHKPVNSILSAYRLLTPSVKVQLLIYFMLKYAMEILLAESSVVTAHYFIWSTNSVAIFLACLGLTVLPVNIVVGNYISNIFEERQVLLASEIMVCIGILLSFHIFIPYSVPQYVCSALVTFVSAEVLEGVNLSLLSRVMPSRLSRGTYNGGLLSTEAGTLARVIADGTITLSGYLGENRLLNVTLVPSLFICISSIAATFFTYNSLY</sequence>
<feature type="transmembrane region" description="Helical" evidence="6">
    <location>
        <begin position="516"/>
        <end position="542"/>
    </location>
</feature>
<evidence type="ECO:0000313" key="9">
    <source>
        <dbReference type="Proteomes" id="UP001634007"/>
    </source>
</evidence>
<dbReference type="CDD" id="cd14479">
    <property type="entry name" value="SPX-MFS_plant"/>
    <property type="match status" value="1"/>
</dbReference>
<feature type="transmembrane region" description="Helical" evidence="6">
    <location>
        <begin position="280"/>
        <end position="303"/>
    </location>
</feature>
<dbReference type="PANTHER" id="PTHR23510:SF21">
    <property type="entry name" value="SPX DOMAIN-CONTAINING PROTEIN"/>
    <property type="match status" value="1"/>
</dbReference>
<feature type="domain" description="SPX" evidence="7">
    <location>
        <begin position="2"/>
        <end position="145"/>
    </location>
</feature>
<dbReference type="PROSITE" id="PS51382">
    <property type="entry name" value="SPX"/>
    <property type="match status" value="1"/>
</dbReference>
<protein>
    <recommendedName>
        <fullName evidence="7">SPX domain-containing protein</fullName>
    </recommendedName>
</protein>
<evidence type="ECO:0000256" key="6">
    <source>
        <dbReference type="SAM" id="Phobius"/>
    </source>
</evidence>
<evidence type="ECO:0000256" key="4">
    <source>
        <dbReference type="ARBA" id="ARBA00022989"/>
    </source>
</evidence>
<dbReference type="Gene3D" id="1.20.1250.20">
    <property type="entry name" value="MFS general substrate transporter like domains"/>
    <property type="match status" value="1"/>
</dbReference>
<feature type="transmembrane region" description="Helical" evidence="6">
    <location>
        <begin position="377"/>
        <end position="399"/>
    </location>
</feature>
<feature type="transmembrane region" description="Helical" evidence="6">
    <location>
        <begin position="579"/>
        <end position="598"/>
    </location>
</feature>
<dbReference type="SUPFAM" id="SSF103473">
    <property type="entry name" value="MFS general substrate transporter"/>
    <property type="match status" value="1"/>
</dbReference>
<proteinExistence type="inferred from homology"/>
<dbReference type="GO" id="GO:0016020">
    <property type="term" value="C:membrane"/>
    <property type="evidence" value="ECO:0007669"/>
    <property type="project" value="UniProtKB-SubCell"/>
</dbReference>
<evidence type="ECO:0000313" key="8">
    <source>
        <dbReference type="EMBL" id="KAL3743907.1"/>
    </source>
</evidence>
<comment type="similarity">
    <text evidence="2">Belongs to the major facilitator superfamily.</text>
</comment>
<feature type="transmembrane region" description="Helical" evidence="6">
    <location>
        <begin position="548"/>
        <end position="567"/>
    </location>
</feature>
<dbReference type="Proteomes" id="UP001634007">
    <property type="component" value="Unassembled WGS sequence"/>
</dbReference>
<feature type="transmembrane region" description="Helical" evidence="6">
    <location>
        <begin position="673"/>
        <end position="696"/>
    </location>
</feature>
<feature type="transmembrane region" description="Helical" evidence="6">
    <location>
        <begin position="604"/>
        <end position="628"/>
    </location>
</feature>
<gene>
    <name evidence="8" type="ORF">ACJRO7_019069</name>
</gene>
<feature type="transmembrane region" description="Helical" evidence="6">
    <location>
        <begin position="315"/>
        <end position="332"/>
    </location>
</feature>
<dbReference type="InterPro" id="IPR011701">
    <property type="entry name" value="MFS"/>
</dbReference>
<keyword evidence="9" id="KW-1185">Reference proteome</keyword>
<keyword evidence="5 6" id="KW-0472">Membrane</keyword>
<reference evidence="8 9" key="1">
    <citation type="submission" date="2024-11" db="EMBL/GenBank/DDBJ databases">
        <title>Chromosome-level genome assembly of Eucalyptus globulus Labill. provides insights into its genome evolution.</title>
        <authorList>
            <person name="Li X."/>
        </authorList>
    </citation>
    <scope>NUCLEOTIDE SEQUENCE [LARGE SCALE GENOMIC DNA]</scope>
    <source>
        <strain evidence="8">CL2024</strain>
        <tissue evidence="8">Fresh tender leaves</tissue>
    </source>
</reference>
<dbReference type="InterPro" id="IPR004331">
    <property type="entry name" value="SPX_dom"/>
</dbReference>
<evidence type="ECO:0000256" key="2">
    <source>
        <dbReference type="ARBA" id="ARBA00008335"/>
    </source>
</evidence>
<evidence type="ECO:0000259" key="7">
    <source>
        <dbReference type="PROSITE" id="PS51382"/>
    </source>
</evidence>
<dbReference type="InterPro" id="IPR045264">
    <property type="entry name" value="SPXM_SPX_plant"/>
</dbReference>
<dbReference type="InterPro" id="IPR051068">
    <property type="entry name" value="MFS_Domain-Containing_Protein"/>
</dbReference>
<accession>A0ABD3KWX4</accession>
<dbReference type="InterPro" id="IPR036259">
    <property type="entry name" value="MFS_trans_sf"/>
</dbReference>